<organism evidence="1 2">
    <name type="scientific">Dichomitus squalens</name>
    <dbReference type="NCBI Taxonomy" id="114155"/>
    <lineage>
        <taxon>Eukaryota</taxon>
        <taxon>Fungi</taxon>
        <taxon>Dikarya</taxon>
        <taxon>Basidiomycota</taxon>
        <taxon>Agaricomycotina</taxon>
        <taxon>Agaricomycetes</taxon>
        <taxon>Polyporales</taxon>
        <taxon>Polyporaceae</taxon>
        <taxon>Dichomitus</taxon>
    </lineage>
</organism>
<evidence type="ECO:0000313" key="1">
    <source>
        <dbReference type="EMBL" id="TBU53733.1"/>
    </source>
</evidence>
<name>A0A4V2K6W3_9APHY</name>
<dbReference type="EMBL" id="ML145206">
    <property type="protein sequence ID" value="TBU53733.1"/>
    <property type="molecule type" value="Genomic_DNA"/>
</dbReference>
<protein>
    <submittedName>
        <fullName evidence="1">Uncharacterized protein</fullName>
    </submittedName>
</protein>
<reference evidence="1 2" key="1">
    <citation type="submission" date="2019-01" db="EMBL/GenBank/DDBJ databases">
        <title>Draft genome sequences of three monokaryotic isolates of the white-rot basidiomycete fungus Dichomitus squalens.</title>
        <authorList>
            <consortium name="DOE Joint Genome Institute"/>
            <person name="Lopez S.C."/>
            <person name="Andreopoulos B."/>
            <person name="Pangilinan J."/>
            <person name="Lipzen A."/>
            <person name="Riley R."/>
            <person name="Ahrendt S."/>
            <person name="Ng V."/>
            <person name="Barry K."/>
            <person name="Daum C."/>
            <person name="Grigoriev I.V."/>
            <person name="Hilden K.S."/>
            <person name="Makela M.R."/>
            <person name="de Vries R.P."/>
        </authorList>
    </citation>
    <scope>NUCLEOTIDE SEQUENCE [LARGE SCALE GENOMIC DNA]</scope>
    <source>
        <strain evidence="1 2">CBS 464.89</strain>
    </source>
</reference>
<dbReference type="AlphaFoldDB" id="A0A4V2K6W3"/>
<keyword evidence="2" id="KW-1185">Reference proteome</keyword>
<proteinExistence type="predicted"/>
<sequence>MNFGSAFAIIRRPWVEHLAFPSRMICPRAHLPSANHREGPLEFPQDTPDADQLGNLHVGLKGHLVGLFWLQKHNTAFGVDCTKKSSAISIVQLYVYSRLAEYGFRESASAGSNPRLLEKSKTFSCATRRHARM</sequence>
<evidence type="ECO:0000313" key="2">
    <source>
        <dbReference type="Proteomes" id="UP000292082"/>
    </source>
</evidence>
<accession>A0A4V2K6W3</accession>
<gene>
    <name evidence="1" type="ORF">BD310DRAFT_132725</name>
</gene>
<dbReference type="Proteomes" id="UP000292082">
    <property type="component" value="Unassembled WGS sequence"/>
</dbReference>